<evidence type="ECO:0000313" key="3">
    <source>
        <dbReference type="Proteomes" id="UP001218218"/>
    </source>
</evidence>
<dbReference type="AlphaFoldDB" id="A0AAD7ABA3"/>
<evidence type="ECO:0000256" key="1">
    <source>
        <dbReference type="SAM" id="SignalP"/>
    </source>
</evidence>
<protein>
    <submittedName>
        <fullName evidence="2">Uncharacterized protein</fullName>
    </submittedName>
</protein>
<dbReference type="Proteomes" id="UP001218218">
    <property type="component" value="Unassembled WGS sequence"/>
</dbReference>
<name>A0AAD7ABA3_9AGAR</name>
<feature type="chain" id="PRO_5042199165" evidence="1">
    <location>
        <begin position="19"/>
        <end position="214"/>
    </location>
</feature>
<accession>A0AAD7ABA3</accession>
<feature type="signal peptide" evidence="1">
    <location>
        <begin position="1"/>
        <end position="18"/>
    </location>
</feature>
<gene>
    <name evidence="2" type="ORF">DFH08DRAFT_41770</name>
</gene>
<comment type="caution">
    <text evidence="2">The sequence shown here is derived from an EMBL/GenBank/DDBJ whole genome shotgun (WGS) entry which is preliminary data.</text>
</comment>
<proteinExistence type="predicted"/>
<keyword evidence="3" id="KW-1185">Reference proteome</keyword>
<keyword evidence="1" id="KW-0732">Signal</keyword>
<sequence>MLSSVLVIVPFIAGNFVANDWTTLCVTGQCSYDLPATDGPSGTMKIILECDPKALSQNIRLSCVHQRRPHQLTVRAPVPNGGAVNKIVRLPEAAMVKCDANAFARVSKPWVPDDQSIPASLQARVVRRDGSQSTVKAVAIDTDFDAVETRARSKSRSRVALPRVHLPPLQFPDPAVYPWCTHHHSSPRIWLELATSQNRRCKARRPRNFIKGLI</sequence>
<reference evidence="2" key="1">
    <citation type="submission" date="2023-03" db="EMBL/GenBank/DDBJ databases">
        <title>Massive genome expansion in bonnet fungi (Mycena s.s.) driven by repeated elements and novel gene families across ecological guilds.</title>
        <authorList>
            <consortium name="Lawrence Berkeley National Laboratory"/>
            <person name="Harder C.B."/>
            <person name="Miyauchi S."/>
            <person name="Viragh M."/>
            <person name="Kuo A."/>
            <person name="Thoen E."/>
            <person name="Andreopoulos B."/>
            <person name="Lu D."/>
            <person name="Skrede I."/>
            <person name="Drula E."/>
            <person name="Henrissat B."/>
            <person name="Morin E."/>
            <person name="Kohler A."/>
            <person name="Barry K."/>
            <person name="LaButti K."/>
            <person name="Morin E."/>
            <person name="Salamov A."/>
            <person name="Lipzen A."/>
            <person name="Mereny Z."/>
            <person name="Hegedus B."/>
            <person name="Baldrian P."/>
            <person name="Stursova M."/>
            <person name="Weitz H."/>
            <person name="Taylor A."/>
            <person name="Grigoriev I.V."/>
            <person name="Nagy L.G."/>
            <person name="Martin F."/>
            <person name="Kauserud H."/>
        </authorList>
    </citation>
    <scope>NUCLEOTIDE SEQUENCE</scope>
    <source>
        <strain evidence="2">CBHHK002</strain>
    </source>
</reference>
<dbReference type="EMBL" id="JARIHO010000010">
    <property type="protein sequence ID" value="KAJ7354171.1"/>
    <property type="molecule type" value="Genomic_DNA"/>
</dbReference>
<evidence type="ECO:0000313" key="2">
    <source>
        <dbReference type="EMBL" id="KAJ7354171.1"/>
    </source>
</evidence>
<organism evidence="2 3">
    <name type="scientific">Mycena albidolilacea</name>
    <dbReference type="NCBI Taxonomy" id="1033008"/>
    <lineage>
        <taxon>Eukaryota</taxon>
        <taxon>Fungi</taxon>
        <taxon>Dikarya</taxon>
        <taxon>Basidiomycota</taxon>
        <taxon>Agaricomycotina</taxon>
        <taxon>Agaricomycetes</taxon>
        <taxon>Agaricomycetidae</taxon>
        <taxon>Agaricales</taxon>
        <taxon>Marasmiineae</taxon>
        <taxon>Mycenaceae</taxon>
        <taxon>Mycena</taxon>
    </lineage>
</organism>